<dbReference type="Proteomes" id="UP000310374">
    <property type="component" value="Unassembled WGS sequence"/>
</dbReference>
<evidence type="ECO:0000313" key="10">
    <source>
        <dbReference type="Proteomes" id="UP000310687"/>
    </source>
</evidence>
<accession>A0A4S9ZZN2</accession>
<comment type="similarity">
    <text evidence="1">Belongs to the zinc-containing alcohol dehydrogenase family.</text>
</comment>
<dbReference type="SMART" id="SM00829">
    <property type="entry name" value="PKS_ER"/>
    <property type="match status" value="1"/>
</dbReference>
<evidence type="ECO:0000256" key="2">
    <source>
        <dbReference type="ARBA" id="ARBA00011245"/>
    </source>
</evidence>
<feature type="domain" description="Enoyl reductase (ER)" evidence="4">
    <location>
        <begin position="12"/>
        <end position="342"/>
    </location>
</feature>
<protein>
    <submittedName>
        <fullName evidence="5">Oxidoreductase-like protein</fullName>
    </submittedName>
</protein>
<dbReference type="SUPFAM" id="SSF51735">
    <property type="entry name" value="NAD(P)-binding Rossmann-fold domains"/>
    <property type="match status" value="1"/>
</dbReference>
<dbReference type="GO" id="GO:0016651">
    <property type="term" value="F:oxidoreductase activity, acting on NAD(P)H"/>
    <property type="evidence" value="ECO:0007669"/>
    <property type="project" value="InterPro"/>
</dbReference>
<evidence type="ECO:0000313" key="6">
    <source>
        <dbReference type="EMBL" id="THW68494.1"/>
    </source>
</evidence>
<organism evidence="5 10">
    <name type="scientific">Aureobasidium pullulans</name>
    <name type="common">Black yeast</name>
    <name type="synonym">Pullularia pullulans</name>
    <dbReference type="NCBI Taxonomy" id="5580"/>
    <lineage>
        <taxon>Eukaryota</taxon>
        <taxon>Fungi</taxon>
        <taxon>Dikarya</taxon>
        <taxon>Ascomycota</taxon>
        <taxon>Pezizomycotina</taxon>
        <taxon>Dothideomycetes</taxon>
        <taxon>Dothideomycetidae</taxon>
        <taxon>Dothideales</taxon>
        <taxon>Saccotheciaceae</taxon>
        <taxon>Aureobasidium</taxon>
    </lineage>
</organism>
<dbReference type="InterPro" id="IPR036291">
    <property type="entry name" value="NAD(P)-bd_dom_sf"/>
</dbReference>
<dbReference type="SUPFAM" id="SSF50129">
    <property type="entry name" value="GroES-like"/>
    <property type="match status" value="1"/>
</dbReference>
<sequence>MSVNRAAWYTSKLAKPFKVDVAPFPKASPTEVIIKNQAVAINPIDWKVQDGVFDYGKAFPYILGKDVAGIVEAAGSEVKHAKKGDRVIGNTHAVLSQDPKYGGFQLYPAVNSKFVAKIPDTLDFDSAVVLPLAISTAASALFQSDNLGITLPTLSPIANNSIIVLWGGSSSVGALAIQLAKAAGVTVITTASTKNHDLVKALGADLVLDYNRESSITDILVAINESGKTFVGIVDCISVPESLRPCYSILHQSPQTNKLVSLLPVLDAPKDLNITFARAIAIMSDAHKHVGEAIWGEYVPAALNEGKLKAVPKPMVIGKGLEVIQEALAVQKKGVSAMKVVVEL</sequence>
<evidence type="ECO:0000313" key="9">
    <source>
        <dbReference type="Proteomes" id="UP000310374"/>
    </source>
</evidence>
<dbReference type="PANTHER" id="PTHR45348">
    <property type="entry name" value="HYPOTHETICAL OXIDOREDUCTASE (EUROFUNG)"/>
    <property type="match status" value="1"/>
</dbReference>
<dbReference type="CDD" id="cd08249">
    <property type="entry name" value="enoyl_reductase_like"/>
    <property type="match status" value="1"/>
</dbReference>
<evidence type="ECO:0000313" key="5">
    <source>
        <dbReference type="EMBL" id="THW35028.1"/>
    </source>
</evidence>
<evidence type="ECO:0000256" key="1">
    <source>
        <dbReference type="ARBA" id="ARBA00008072"/>
    </source>
</evidence>
<dbReference type="Gene3D" id="3.90.180.10">
    <property type="entry name" value="Medium-chain alcohol dehydrogenases, catalytic domain"/>
    <property type="match status" value="1"/>
</dbReference>
<name>A0A4S9ZZN2_AURPU</name>
<reference evidence="8 9" key="1">
    <citation type="submission" date="2018-10" db="EMBL/GenBank/DDBJ databases">
        <title>Fifty Aureobasidium pullulans genomes reveal a recombining polyextremotolerant generalist.</title>
        <authorList>
            <person name="Gostincar C."/>
            <person name="Turk M."/>
            <person name="Zajc J."/>
            <person name="Gunde-Cimerman N."/>
        </authorList>
    </citation>
    <scope>NUCLEOTIDE SEQUENCE [LARGE SCALE GENOMIC DNA]</scope>
    <source>
        <strain evidence="7 9">EXF-10081</strain>
        <strain evidence="6 8">EXF-10659</strain>
        <strain evidence="5 10">EXF-11013</strain>
    </source>
</reference>
<dbReference type="EMBL" id="QZAL01000166">
    <property type="protein sequence ID" value="THW35028.1"/>
    <property type="molecule type" value="Genomic_DNA"/>
</dbReference>
<gene>
    <name evidence="7" type="ORF">D6D12_07445</name>
    <name evidence="6" type="ORF">D6D19_08882</name>
    <name evidence="5" type="ORF">D6D22_08345</name>
</gene>
<evidence type="ECO:0000259" key="4">
    <source>
        <dbReference type="SMART" id="SM00829"/>
    </source>
</evidence>
<dbReference type="InterPro" id="IPR013149">
    <property type="entry name" value="ADH-like_C"/>
</dbReference>
<dbReference type="AlphaFoldDB" id="A0A4S9ZZN2"/>
<dbReference type="Gene3D" id="3.40.50.720">
    <property type="entry name" value="NAD(P)-binding Rossmann-like Domain"/>
    <property type="match status" value="1"/>
</dbReference>
<evidence type="ECO:0000313" key="8">
    <source>
        <dbReference type="Proteomes" id="UP000308802"/>
    </source>
</evidence>
<dbReference type="Pfam" id="PF08240">
    <property type="entry name" value="ADH_N"/>
    <property type="match status" value="1"/>
</dbReference>
<dbReference type="EMBL" id="QZAO01000445">
    <property type="protein sequence ID" value="THW68494.1"/>
    <property type="molecule type" value="Genomic_DNA"/>
</dbReference>
<evidence type="ECO:0000313" key="7">
    <source>
        <dbReference type="EMBL" id="THX24711.1"/>
    </source>
</evidence>
<comment type="subunit">
    <text evidence="2">Monomer.</text>
</comment>
<comment type="caution">
    <text evidence="5">The sequence shown here is derived from an EMBL/GenBank/DDBJ whole genome shotgun (WGS) entry which is preliminary data.</text>
</comment>
<dbReference type="Proteomes" id="UP000308802">
    <property type="component" value="Unassembled WGS sequence"/>
</dbReference>
<evidence type="ECO:0000256" key="3">
    <source>
        <dbReference type="ARBA" id="ARBA00023002"/>
    </source>
</evidence>
<proteinExistence type="inferred from homology"/>
<dbReference type="InterPro" id="IPR047122">
    <property type="entry name" value="Trans-enoyl_RdTase-like"/>
</dbReference>
<keyword evidence="3" id="KW-0560">Oxidoreductase</keyword>
<dbReference type="EMBL" id="QZAT01000114">
    <property type="protein sequence ID" value="THX24711.1"/>
    <property type="molecule type" value="Genomic_DNA"/>
</dbReference>
<dbReference type="Proteomes" id="UP000310687">
    <property type="component" value="Unassembled WGS sequence"/>
</dbReference>
<dbReference type="InterPro" id="IPR020843">
    <property type="entry name" value="ER"/>
</dbReference>
<dbReference type="Pfam" id="PF00107">
    <property type="entry name" value="ADH_zinc_N"/>
    <property type="match status" value="1"/>
</dbReference>
<dbReference type="PANTHER" id="PTHR45348:SF2">
    <property type="entry name" value="ZINC-TYPE ALCOHOL DEHYDROGENASE-LIKE PROTEIN C2E1P3.01"/>
    <property type="match status" value="1"/>
</dbReference>
<dbReference type="InterPro" id="IPR013154">
    <property type="entry name" value="ADH-like_N"/>
</dbReference>
<dbReference type="InterPro" id="IPR011032">
    <property type="entry name" value="GroES-like_sf"/>
</dbReference>